<sequence>MLNGKAHQESQAPTDVQAIMIRVGVDKLNYSTHAAYQMTQFVIEATDKDFHPTVNVIIHRGTNAYYLYVGKKYEELKAEFQSIIETLKK</sequence>
<dbReference type="InterPro" id="IPR029075">
    <property type="entry name" value="Imm48"/>
</dbReference>
<dbReference type="AlphaFoldDB" id="A0A139N5E8"/>
<reference evidence="1 2" key="1">
    <citation type="submission" date="2016-01" db="EMBL/GenBank/DDBJ databases">
        <title>Highly variable Streptococcus oralis are common among viridans streptococci isolated from primates.</title>
        <authorList>
            <person name="Denapaite D."/>
            <person name="Rieger M."/>
            <person name="Koendgen S."/>
            <person name="Brueckner R."/>
            <person name="Ochigava I."/>
            <person name="Kappeler P."/>
            <person name="Maetz-Rensing K."/>
            <person name="Leendertz F."/>
            <person name="Hakenbeck R."/>
        </authorList>
    </citation>
    <scope>NUCLEOTIDE SEQUENCE [LARGE SCALE GENOMIC DNA]</scope>
    <source>
        <strain evidence="1 2">DD08</strain>
    </source>
</reference>
<comment type="caution">
    <text evidence="1">The sequence shown here is derived from an EMBL/GenBank/DDBJ whole genome shotgun (WGS) entry which is preliminary data.</text>
</comment>
<dbReference type="STRING" id="45634.SCRDD08_00129"/>
<protein>
    <submittedName>
        <fullName evidence="1">Uncharacterized protein</fullName>
    </submittedName>
</protein>
<name>A0A139N5E8_STRCR</name>
<proteinExistence type="predicted"/>
<evidence type="ECO:0000313" key="2">
    <source>
        <dbReference type="Proteomes" id="UP000070377"/>
    </source>
</evidence>
<organism evidence="1 2">
    <name type="scientific">Streptococcus cristatus</name>
    <dbReference type="NCBI Taxonomy" id="45634"/>
    <lineage>
        <taxon>Bacteria</taxon>
        <taxon>Bacillati</taxon>
        <taxon>Bacillota</taxon>
        <taxon>Bacilli</taxon>
        <taxon>Lactobacillales</taxon>
        <taxon>Streptococcaceae</taxon>
        <taxon>Streptococcus</taxon>
    </lineage>
</organism>
<dbReference type="Pfam" id="PF15574">
    <property type="entry name" value="Imm48"/>
    <property type="match status" value="1"/>
</dbReference>
<accession>A0A139N5E8</accession>
<gene>
    <name evidence="1" type="ORF">SCRDD08_00129</name>
</gene>
<dbReference type="EMBL" id="LQRD01000005">
    <property type="protein sequence ID" value="KXT71266.1"/>
    <property type="molecule type" value="Genomic_DNA"/>
</dbReference>
<evidence type="ECO:0000313" key="1">
    <source>
        <dbReference type="EMBL" id="KXT71266.1"/>
    </source>
</evidence>
<dbReference type="Proteomes" id="UP000070377">
    <property type="component" value="Unassembled WGS sequence"/>
</dbReference>
<dbReference type="PATRIC" id="fig|45634.12.peg.134"/>